<keyword evidence="2" id="KW-0274">FAD</keyword>
<dbReference type="STRING" id="634436.SAMN05216361_1234"/>
<dbReference type="Gene3D" id="3.40.462.10">
    <property type="entry name" value="FAD-linked oxidases, C-terminal domain"/>
    <property type="match status" value="1"/>
</dbReference>
<dbReference type="SUPFAM" id="SSF55103">
    <property type="entry name" value="FAD-linked oxidases, C-terminal domain"/>
    <property type="match status" value="1"/>
</dbReference>
<dbReference type="InterPro" id="IPR036318">
    <property type="entry name" value="FAD-bd_PCMH-like_sf"/>
</dbReference>
<dbReference type="InterPro" id="IPR016170">
    <property type="entry name" value="Cytok_DH_C_sf"/>
</dbReference>
<name>A0A1M5GZ61_9ALTE</name>
<accession>A0A1M5GZ61</accession>
<dbReference type="Proteomes" id="UP000184520">
    <property type="component" value="Unassembled WGS sequence"/>
</dbReference>
<reference evidence="5" key="1">
    <citation type="submission" date="2016-11" db="EMBL/GenBank/DDBJ databases">
        <authorList>
            <person name="Varghese N."/>
            <person name="Submissions S."/>
        </authorList>
    </citation>
    <scope>NUCLEOTIDE SEQUENCE [LARGE SCALE GENOMIC DNA]</scope>
    <source>
        <strain evidence="5">CGMCC 1.8995</strain>
    </source>
</reference>
<evidence type="ECO:0000256" key="1">
    <source>
        <dbReference type="ARBA" id="ARBA00022630"/>
    </source>
</evidence>
<evidence type="ECO:0000313" key="4">
    <source>
        <dbReference type="EMBL" id="SHG08925.1"/>
    </source>
</evidence>
<dbReference type="AlphaFoldDB" id="A0A1M5GZ61"/>
<proteinExistence type="predicted"/>
<dbReference type="SUPFAM" id="SSF56176">
    <property type="entry name" value="FAD-binding/transporter-associated domain-like"/>
    <property type="match status" value="1"/>
</dbReference>
<dbReference type="GO" id="GO:0003824">
    <property type="term" value="F:catalytic activity"/>
    <property type="evidence" value="ECO:0007669"/>
    <property type="project" value="InterPro"/>
</dbReference>
<dbReference type="Gene3D" id="1.10.45.10">
    <property type="entry name" value="Vanillyl-alcohol Oxidase, Chain A, domain 4"/>
    <property type="match status" value="1"/>
</dbReference>
<evidence type="ECO:0000259" key="3">
    <source>
        <dbReference type="PROSITE" id="PS51387"/>
    </source>
</evidence>
<dbReference type="InterPro" id="IPR016171">
    <property type="entry name" value="Vanillyl_alc_oxidase_C-sub2"/>
</dbReference>
<evidence type="ECO:0000313" key="5">
    <source>
        <dbReference type="Proteomes" id="UP000184520"/>
    </source>
</evidence>
<keyword evidence="1" id="KW-0285">Flavoprotein</keyword>
<dbReference type="InterPro" id="IPR016169">
    <property type="entry name" value="FAD-bd_PCMH_sub2"/>
</dbReference>
<evidence type="ECO:0000256" key="2">
    <source>
        <dbReference type="ARBA" id="ARBA00022827"/>
    </source>
</evidence>
<dbReference type="PROSITE" id="PS51387">
    <property type="entry name" value="FAD_PCMH"/>
    <property type="match status" value="1"/>
</dbReference>
<feature type="domain" description="FAD-binding PCMH-type" evidence="3">
    <location>
        <begin position="39"/>
        <end position="232"/>
    </location>
</feature>
<dbReference type="OrthoDB" id="9811557at2"/>
<dbReference type="InterPro" id="IPR016166">
    <property type="entry name" value="FAD-bd_PCMH"/>
</dbReference>
<sequence length="546" mass="60935">MDIHQTLKAHFDSHDDITLLPASHAIDAYGGTTFSDKQLLTGAIKVHHKRVIPLVLSLANSLNFAVHPVSSNKNWGYGSITRDSADRPVVLLDLSGLCKISPTSKELGLITVEPGVTQQMLYDYLQENEWPHMVPVTGAGPTCSALSNALERGYGITPHTDHFYACTALKGFLPHPNLCEQEYASAVSALDKTSEDFIDKTFKWGLGPYIDGLFTQSNLGIVTEMTVRLARKPNAFSAFYIQIFDGDNFEDSVNFIRTLLESQSGLVGSINLMDKRRLVSMTCQNPNMHDTPIMPLTDEQVNSLAASKRLPEWMIVGSIYGDQPVVNYVKKYIKHHARPLGKVLFSDSLLLKFARRFATLPLDFLPAFKDIKTQLSSLQEGVEIMLGKPNQVALPLPYWRNPTKQPDKSNLLHPADDECGLLWYAPLIAMNPKTLSGFVEFVRRTMLAYDLDPFITFTNLKHDCIDSTVPLVFDKRDPVQVEKAHACLRALIDEGCEQGFVPYRLPVTEQARLDKQTPFWQSVDVIKKAVDPNNILSPGKYDASEA</sequence>
<dbReference type="EMBL" id="FQWD01000002">
    <property type="protein sequence ID" value="SHG08925.1"/>
    <property type="molecule type" value="Genomic_DNA"/>
</dbReference>
<keyword evidence="5" id="KW-1185">Reference proteome</keyword>
<dbReference type="RefSeq" id="WP_073319463.1">
    <property type="nucleotide sequence ID" value="NZ_FQWD01000002.1"/>
</dbReference>
<dbReference type="InterPro" id="IPR016164">
    <property type="entry name" value="FAD-linked_Oxase-like_C"/>
</dbReference>
<gene>
    <name evidence="4" type="ORF">SAMN05216361_1234</name>
</gene>
<dbReference type="Gene3D" id="3.30.465.10">
    <property type="match status" value="1"/>
</dbReference>
<dbReference type="GO" id="GO:0071949">
    <property type="term" value="F:FAD binding"/>
    <property type="evidence" value="ECO:0007669"/>
    <property type="project" value="InterPro"/>
</dbReference>
<organism evidence="4 5">
    <name type="scientific">Marisediminitalea aggregata</name>
    <dbReference type="NCBI Taxonomy" id="634436"/>
    <lineage>
        <taxon>Bacteria</taxon>
        <taxon>Pseudomonadati</taxon>
        <taxon>Pseudomonadota</taxon>
        <taxon>Gammaproteobacteria</taxon>
        <taxon>Alteromonadales</taxon>
        <taxon>Alteromonadaceae</taxon>
        <taxon>Marisediminitalea</taxon>
    </lineage>
</organism>
<dbReference type="InterPro" id="IPR006094">
    <property type="entry name" value="Oxid_FAD_bind_N"/>
</dbReference>
<dbReference type="Pfam" id="PF01565">
    <property type="entry name" value="FAD_binding_4"/>
    <property type="match status" value="1"/>
</dbReference>
<protein>
    <submittedName>
        <fullName evidence="4">4-cresol dehydrogenase (Hydroxylating)</fullName>
    </submittedName>
</protein>